<accession>A0A9X5ANV0</accession>
<evidence type="ECO:0000313" key="1">
    <source>
        <dbReference type="EMBL" id="MTK20821.1"/>
    </source>
</evidence>
<proteinExistence type="predicted"/>
<dbReference type="Proteomes" id="UP000487649">
    <property type="component" value="Unassembled WGS sequence"/>
</dbReference>
<evidence type="ECO:0000313" key="2">
    <source>
        <dbReference type="Proteomes" id="UP000487649"/>
    </source>
</evidence>
<reference evidence="1 2" key="1">
    <citation type="journal article" date="2019" name="Nat. Med.">
        <title>A library of human gut bacterial isolates paired with longitudinal multiomics data enables mechanistic microbiome research.</title>
        <authorList>
            <person name="Poyet M."/>
            <person name="Groussin M."/>
            <person name="Gibbons S.M."/>
            <person name="Avila-Pacheco J."/>
            <person name="Jiang X."/>
            <person name="Kearney S.M."/>
            <person name="Perrotta A.R."/>
            <person name="Berdy B."/>
            <person name="Zhao S."/>
            <person name="Lieberman T.D."/>
            <person name="Swanson P.K."/>
            <person name="Smith M."/>
            <person name="Roesemann S."/>
            <person name="Alexander J.E."/>
            <person name="Rich S.A."/>
            <person name="Livny J."/>
            <person name="Vlamakis H."/>
            <person name="Clish C."/>
            <person name="Bullock K."/>
            <person name="Deik A."/>
            <person name="Scott J."/>
            <person name="Pierce K.A."/>
            <person name="Xavier R.J."/>
            <person name="Alm E.J."/>
        </authorList>
    </citation>
    <scope>NUCLEOTIDE SEQUENCE [LARGE SCALE GENOMIC DNA]</scope>
    <source>
        <strain evidence="1 2">BIOML-A198</strain>
    </source>
</reference>
<organism evidence="1 2">
    <name type="scientific">Turicibacter sanguinis</name>
    <dbReference type="NCBI Taxonomy" id="154288"/>
    <lineage>
        <taxon>Bacteria</taxon>
        <taxon>Bacillati</taxon>
        <taxon>Bacillota</taxon>
        <taxon>Erysipelotrichia</taxon>
        <taxon>Erysipelotrichales</taxon>
        <taxon>Turicibacteraceae</taxon>
        <taxon>Turicibacter</taxon>
    </lineage>
</organism>
<name>A0A9X5ANV0_9FIRM</name>
<dbReference type="EMBL" id="WMQE01000008">
    <property type="protein sequence ID" value="MTK20821.1"/>
    <property type="molecule type" value="Genomic_DNA"/>
</dbReference>
<dbReference type="AlphaFoldDB" id="A0A9X5ANV0"/>
<protein>
    <submittedName>
        <fullName evidence="1">Uncharacterized protein</fullName>
    </submittedName>
</protein>
<comment type="caution">
    <text evidence="1">The sequence shown here is derived from an EMBL/GenBank/DDBJ whole genome shotgun (WGS) entry which is preliminary data.</text>
</comment>
<sequence>MNIVEQINLDIAPDGIIQILKQEVLIKDDGTEVVLQNWRTTVAPGEFNKIAKLQLADYHLSIIQAAWTSEVIESYQRKQDEQEEKRTTEMSGF</sequence>
<gene>
    <name evidence="1" type="ORF">GMA92_05130</name>
</gene>